<evidence type="ECO:0000256" key="5">
    <source>
        <dbReference type="PIRSR" id="PIRSR001430-1"/>
    </source>
</evidence>
<evidence type="ECO:0000256" key="2">
    <source>
        <dbReference type="ARBA" id="ARBA00022694"/>
    </source>
</evidence>
<dbReference type="EC" id="5.4.99.12" evidence="4"/>
<gene>
    <name evidence="4 9" type="primary">truA</name>
    <name evidence="9" type="ORF">H8730_06995</name>
</gene>
<dbReference type="SUPFAM" id="SSF55120">
    <property type="entry name" value="Pseudouridine synthase"/>
    <property type="match status" value="1"/>
</dbReference>
<feature type="domain" description="Pseudouridine synthase I TruA alpha/beta" evidence="8">
    <location>
        <begin position="143"/>
        <end position="248"/>
    </location>
</feature>
<evidence type="ECO:0000256" key="4">
    <source>
        <dbReference type="HAMAP-Rule" id="MF_00171"/>
    </source>
</evidence>
<evidence type="ECO:0000313" key="10">
    <source>
        <dbReference type="Proteomes" id="UP000657006"/>
    </source>
</evidence>
<dbReference type="InterPro" id="IPR020103">
    <property type="entry name" value="PsdUridine_synth_cat_dom_sf"/>
</dbReference>
<dbReference type="RefSeq" id="WP_177714725.1">
    <property type="nucleotide sequence ID" value="NZ_JACRSQ010000008.1"/>
</dbReference>
<dbReference type="GO" id="GO:0160147">
    <property type="term" value="F:tRNA pseudouridine(38-40) synthase activity"/>
    <property type="evidence" value="ECO:0007669"/>
    <property type="project" value="UniProtKB-EC"/>
</dbReference>
<dbReference type="CDD" id="cd02570">
    <property type="entry name" value="PseudoU_synth_EcTruA"/>
    <property type="match status" value="1"/>
</dbReference>
<comment type="catalytic activity">
    <reaction evidence="4 7">
        <text>uridine(38/39/40) in tRNA = pseudouridine(38/39/40) in tRNA</text>
        <dbReference type="Rhea" id="RHEA:22376"/>
        <dbReference type="Rhea" id="RHEA-COMP:10085"/>
        <dbReference type="Rhea" id="RHEA-COMP:10087"/>
        <dbReference type="ChEBI" id="CHEBI:65314"/>
        <dbReference type="ChEBI" id="CHEBI:65315"/>
        <dbReference type="EC" id="5.4.99.12"/>
    </reaction>
</comment>
<dbReference type="EMBL" id="JACRSQ010000008">
    <property type="protein sequence ID" value="MBC8543287.1"/>
    <property type="molecule type" value="Genomic_DNA"/>
</dbReference>
<feature type="active site" description="Nucleophile" evidence="4 5">
    <location>
        <position position="52"/>
    </location>
</feature>
<proteinExistence type="inferred from homology"/>
<dbReference type="NCBIfam" id="TIGR00071">
    <property type="entry name" value="hisT_truA"/>
    <property type="match status" value="1"/>
</dbReference>
<feature type="binding site" evidence="4 6">
    <location>
        <position position="110"/>
    </location>
    <ligand>
        <name>substrate</name>
    </ligand>
</feature>
<reference evidence="9" key="1">
    <citation type="submission" date="2020-08" db="EMBL/GenBank/DDBJ databases">
        <title>Genome public.</title>
        <authorList>
            <person name="Liu C."/>
            <person name="Sun Q."/>
        </authorList>
    </citation>
    <scope>NUCLEOTIDE SEQUENCE</scope>
    <source>
        <strain evidence="9">NSJ-32</strain>
    </source>
</reference>
<organism evidence="9 10">
    <name type="scientific">Bianquea renquensis</name>
    <dbReference type="NCBI Taxonomy" id="2763661"/>
    <lineage>
        <taxon>Bacteria</taxon>
        <taxon>Bacillati</taxon>
        <taxon>Bacillota</taxon>
        <taxon>Clostridia</taxon>
        <taxon>Eubacteriales</taxon>
        <taxon>Bianqueaceae</taxon>
        <taxon>Bianquea</taxon>
    </lineage>
</organism>
<feature type="domain" description="Pseudouridine synthase I TruA alpha/beta" evidence="8">
    <location>
        <begin position="8"/>
        <end position="104"/>
    </location>
</feature>
<sequence length="250" mass="28102">MRRICITISYDGTEYAGWQRQHNALGIQQVLEDTLEALFGRSAHVVASGRTDTGVHAWGQVASFDLEHEIAPGQLKKAMNSRLPDDIRVMDASEVGLDFHPRFDAKEKTYCYSVYCGDTMPPLYRRYMVLESRPLDRDRIREALALLVGRHDFKAFQSTGSPTNTTIRTLYGAEMKVDPADPHILRFYFTGDGFLYNMVRIMAGTLLQVGYGRFLPGQVEQALRTGRRELAGPTAPAHGLALMSVRYPGR</sequence>
<name>A0A926HX13_9FIRM</name>
<dbReference type="Gene3D" id="3.30.70.660">
    <property type="entry name" value="Pseudouridine synthase I, catalytic domain, C-terminal subdomain"/>
    <property type="match status" value="1"/>
</dbReference>
<dbReference type="InterPro" id="IPR020094">
    <property type="entry name" value="TruA/RsuA/RluB/E/F_N"/>
</dbReference>
<evidence type="ECO:0000259" key="8">
    <source>
        <dbReference type="Pfam" id="PF01416"/>
    </source>
</evidence>
<keyword evidence="3 4" id="KW-0413">Isomerase</keyword>
<dbReference type="InterPro" id="IPR020097">
    <property type="entry name" value="PsdUridine_synth_TruA_a/b_dom"/>
</dbReference>
<comment type="similarity">
    <text evidence="1 4 7">Belongs to the tRNA pseudouridine synthase TruA family.</text>
</comment>
<dbReference type="InterPro" id="IPR001406">
    <property type="entry name" value="PsdUridine_synth_TruA"/>
</dbReference>
<dbReference type="InterPro" id="IPR020095">
    <property type="entry name" value="PsdUridine_synth_TruA_C"/>
</dbReference>
<protein>
    <recommendedName>
        <fullName evidence="4">tRNA pseudouridine synthase A</fullName>
        <ecNumber evidence="4">5.4.99.12</ecNumber>
    </recommendedName>
    <alternativeName>
        <fullName evidence="4">tRNA pseudouridine(38-40) synthase</fullName>
    </alternativeName>
    <alternativeName>
        <fullName evidence="4">tRNA pseudouridylate synthase I</fullName>
    </alternativeName>
    <alternativeName>
        <fullName evidence="4">tRNA-uridine isomerase I</fullName>
    </alternativeName>
</protein>
<comment type="function">
    <text evidence="4">Formation of pseudouridine at positions 38, 39 and 40 in the anticodon stem and loop of transfer RNAs.</text>
</comment>
<dbReference type="Gene3D" id="3.30.70.580">
    <property type="entry name" value="Pseudouridine synthase I, catalytic domain, N-terminal subdomain"/>
    <property type="match status" value="1"/>
</dbReference>
<dbReference type="AlphaFoldDB" id="A0A926HX13"/>
<comment type="subunit">
    <text evidence="4">Homodimer.</text>
</comment>
<keyword evidence="10" id="KW-1185">Reference proteome</keyword>
<dbReference type="FunFam" id="3.30.70.580:FF:000001">
    <property type="entry name" value="tRNA pseudouridine synthase A"/>
    <property type="match status" value="1"/>
</dbReference>
<evidence type="ECO:0000256" key="7">
    <source>
        <dbReference type="RuleBase" id="RU003792"/>
    </source>
</evidence>
<comment type="caution">
    <text evidence="4">Lacks conserved residue(s) required for the propagation of feature annotation.</text>
</comment>
<dbReference type="PANTHER" id="PTHR11142">
    <property type="entry name" value="PSEUDOURIDYLATE SYNTHASE"/>
    <property type="match status" value="1"/>
</dbReference>
<accession>A0A926HX13</accession>
<dbReference type="Proteomes" id="UP000657006">
    <property type="component" value="Unassembled WGS sequence"/>
</dbReference>
<dbReference type="PIRSF" id="PIRSF001430">
    <property type="entry name" value="tRNA_psdUrid_synth"/>
    <property type="match status" value="1"/>
</dbReference>
<evidence type="ECO:0000256" key="3">
    <source>
        <dbReference type="ARBA" id="ARBA00023235"/>
    </source>
</evidence>
<dbReference type="HAMAP" id="MF_00171">
    <property type="entry name" value="TruA"/>
    <property type="match status" value="1"/>
</dbReference>
<evidence type="ECO:0000313" key="9">
    <source>
        <dbReference type="EMBL" id="MBC8543287.1"/>
    </source>
</evidence>
<evidence type="ECO:0000256" key="1">
    <source>
        <dbReference type="ARBA" id="ARBA00009375"/>
    </source>
</evidence>
<dbReference type="PANTHER" id="PTHR11142:SF0">
    <property type="entry name" value="TRNA PSEUDOURIDINE SYNTHASE-LIKE 1"/>
    <property type="match status" value="1"/>
</dbReference>
<comment type="caution">
    <text evidence="9">The sequence shown here is derived from an EMBL/GenBank/DDBJ whole genome shotgun (WGS) entry which is preliminary data.</text>
</comment>
<dbReference type="GO" id="GO:0003723">
    <property type="term" value="F:RNA binding"/>
    <property type="evidence" value="ECO:0007669"/>
    <property type="project" value="InterPro"/>
</dbReference>
<keyword evidence="2 4" id="KW-0819">tRNA processing</keyword>
<evidence type="ECO:0000256" key="6">
    <source>
        <dbReference type="PIRSR" id="PIRSR001430-2"/>
    </source>
</evidence>
<dbReference type="GO" id="GO:0031119">
    <property type="term" value="P:tRNA pseudouridine synthesis"/>
    <property type="evidence" value="ECO:0007669"/>
    <property type="project" value="UniProtKB-UniRule"/>
</dbReference>
<dbReference type="Pfam" id="PF01416">
    <property type="entry name" value="PseudoU_synth_1"/>
    <property type="match status" value="2"/>
</dbReference>